<accession>A0ABQ1FJL7</accession>
<dbReference type="PROSITE" id="PS00041">
    <property type="entry name" value="HTH_ARAC_FAMILY_1"/>
    <property type="match status" value="1"/>
</dbReference>
<comment type="caution">
    <text evidence="5">The sequence shown here is derived from an EMBL/GenBank/DDBJ whole genome shotgun (WGS) entry which is preliminary data.</text>
</comment>
<gene>
    <name evidence="5" type="ORF">GCM10010981_00380</name>
</gene>
<keyword evidence="6" id="KW-1185">Reference proteome</keyword>
<dbReference type="RefSeq" id="WP_188792265.1">
    <property type="nucleotide sequence ID" value="NZ_BMJA01000001.1"/>
</dbReference>
<dbReference type="InterPro" id="IPR018060">
    <property type="entry name" value="HTH_AraC"/>
</dbReference>
<sequence length="250" mass="27940">MSVALLNFYARRRQRMAAVPFDDFIVAHIRAGQKRLTNGTQRAAVDMGHYLVVTPGMLLNVENVPASNGPYLSSCIAVSRELLLEKKWTTDTDPTTWTVLPPSPALDQAFAHTELGLQQQLPQAVLAHRVRELLEALDLSGFRPTSLQELAVAERVRMLLAAMPDRAWHAEDIAGHLAMSVATLRRKLAAEKTSFRAVLEEVRLARALTLIQTTTQPLKRIAEVCGYLSPSRFATRFRMRFGTLPSELRE</sequence>
<protein>
    <submittedName>
        <fullName evidence="5">AraC family transcriptional regulator</fullName>
    </submittedName>
</protein>
<dbReference type="Pfam" id="PF12833">
    <property type="entry name" value="HTH_18"/>
    <property type="match status" value="1"/>
</dbReference>
<evidence type="ECO:0000313" key="5">
    <source>
        <dbReference type="EMBL" id="GGA16663.1"/>
    </source>
</evidence>
<organism evidence="5 6">
    <name type="scientific">Dyella nitratireducens</name>
    <dbReference type="NCBI Taxonomy" id="1849580"/>
    <lineage>
        <taxon>Bacteria</taxon>
        <taxon>Pseudomonadati</taxon>
        <taxon>Pseudomonadota</taxon>
        <taxon>Gammaproteobacteria</taxon>
        <taxon>Lysobacterales</taxon>
        <taxon>Rhodanobacteraceae</taxon>
        <taxon>Dyella</taxon>
    </lineage>
</organism>
<feature type="domain" description="HTH araC/xylS-type" evidence="4">
    <location>
        <begin position="154"/>
        <end position="250"/>
    </location>
</feature>
<proteinExistence type="predicted"/>
<dbReference type="InterPro" id="IPR009057">
    <property type="entry name" value="Homeodomain-like_sf"/>
</dbReference>
<evidence type="ECO:0000259" key="4">
    <source>
        <dbReference type="PROSITE" id="PS01124"/>
    </source>
</evidence>
<dbReference type="InterPro" id="IPR009594">
    <property type="entry name" value="Tscrpt_reg_HTH_AraC_N"/>
</dbReference>
<evidence type="ECO:0000256" key="3">
    <source>
        <dbReference type="ARBA" id="ARBA00023163"/>
    </source>
</evidence>
<dbReference type="PANTHER" id="PTHR47894:SF4">
    <property type="entry name" value="HTH-TYPE TRANSCRIPTIONAL REGULATOR GADX"/>
    <property type="match status" value="1"/>
</dbReference>
<keyword evidence="1" id="KW-0805">Transcription regulation</keyword>
<keyword evidence="3" id="KW-0804">Transcription</keyword>
<dbReference type="PANTHER" id="PTHR47894">
    <property type="entry name" value="HTH-TYPE TRANSCRIPTIONAL REGULATOR GADX"/>
    <property type="match status" value="1"/>
</dbReference>
<dbReference type="EMBL" id="BMJA01000001">
    <property type="protein sequence ID" value="GGA16663.1"/>
    <property type="molecule type" value="Genomic_DNA"/>
</dbReference>
<dbReference type="SMART" id="SM00342">
    <property type="entry name" value="HTH_ARAC"/>
    <property type="match status" value="1"/>
</dbReference>
<dbReference type="Gene3D" id="1.10.10.60">
    <property type="entry name" value="Homeodomain-like"/>
    <property type="match status" value="1"/>
</dbReference>
<dbReference type="InterPro" id="IPR018062">
    <property type="entry name" value="HTH_AraC-typ_CS"/>
</dbReference>
<evidence type="ECO:0000256" key="1">
    <source>
        <dbReference type="ARBA" id="ARBA00023015"/>
    </source>
</evidence>
<reference evidence="6" key="1">
    <citation type="journal article" date="2019" name="Int. J. Syst. Evol. Microbiol.">
        <title>The Global Catalogue of Microorganisms (GCM) 10K type strain sequencing project: providing services to taxonomists for standard genome sequencing and annotation.</title>
        <authorList>
            <consortium name="The Broad Institute Genomics Platform"/>
            <consortium name="The Broad Institute Genome Sequencing Center for Infectious Disease"/>
            <person name="Wu L."/>
            <person name="Ma J."/>
        </authorList>
    </citation>
    <scope>NUCLEOTIDE SEQUENCE [LARGE SCALE GENOMIC DNA]</scope>
    <source>
        <strain evidence="6">CGMCC 1.15439</strain>
    </source>
</reference>
<evidence type="ECO:0000256" key="2">
    <source>
        <dbReference type="ARBA" id="ARBA00023125"/>
    </source>
</evidence>
<dbReference type="SUPFAM" id="SSF46689">
    <property type="entry name" value="Homeodomain-like"/>
    <property type="match status" value="1"/>
</dbReference>
<keyword evidence="2" id="KW-0238">DNA-binding</keyword>
<dbReference type="PROSITE" id="PS01124">
    <property type="entry name" value="HTH_ARAC_FAMILY_2"/>
    <property type="match status" value="1"/>
</dbReference>
<evidence type="ECO:0000313" key="6">
    <source>
        <dbReference type="Proteomes" id="UP000620046"/>
    </source>
</evidence>
<dbReference type="Proteomes" id="UP000620046">
    <property type="component" value="Unassembled WGS sequence"/>
</dbReference>
<dbReference type="Pfam" id="PF06719">
    <property type="entry name" value="AraC_N"/>
    <property type="match status" value="1"/>
</dbReference>
<name>A0ABQ1FJL7_9GAMM</name>